<dbReference type="NCBIfam" id="NF007139">
    <property type="entry name" value="PRK09585.1-3"/>
    <property type="match status" value="1"/>
</dbReference>
<dbReference type="GO" id="GO:0006040">
    <property type="term" value="P:amino sugar metabolic process"/>
    <property type="evidence" value="ECO:0007669"/>
    <property type="project" value="InterPro"/>
</dbReference>
<keyword evidence="1" id="KW-0808">Transferase</keyword>
<sequence>MNINKKQLCIGVMSGTSLDGVDVALCEIDNTSCTLLHSHEYSFPLDLKEDVLEAISTPLTLLSFGVLDHRLGTLFANSINTFLLFFNINREDVVAIGLHGQTLWHSPNGDTPFSMQLGDANIVASKTQITTVADFRRMDIANGGQGAPFAPAFHKFLFAQLKGKVAGMANITILEENVLGWDSGCGNVLLDWWMSQTQLKPYDKDGEFALSGKLSKALLTLMLQDDYFKKAAPKSTGREYFNAFWLEEKLTDFSHLSESDIQRTLLELTALSISNDLKDKDITTLIVCGGGAKNTFLMQRLAALNTCVIKCSDELGVSSDALEAMAFAWFAYKRTNGQEVDLCSITGACKKSQLGAIYG</sequence>
<gene>
    <name evidence="1" type="ORF">MNB_SM-4-423</name>
</gene>
<name>A0A1W1BAU6_9ZZZZ</name>
<reference evidence="1" key="1">
    <citation type="submission" date="2016-10" db="EMBL/GenBank/DDBJ databases">
        <authorList>
            <person name="de Groot N.N."/>
        </authorList>
    </citation>
    <scope>NUCLEOTIDE SEQUENCE</scope>
</reference>
<dbReference type="InterPro" id="IPR005338">
    <property type="entry name" value="Anhydro_N_Ac-Mur_kinase"/>
</dbReference>
<dbReference type="GO" id="GO:0009254">
    <property type="term" value="P:peptidoglycan turnover"/>
    <property type="evidence" value="ECO:0007669"/>
    <property type="project" value="InterPro"/>
</dbReference>
<proteinExistence type="inferred from homology"/>
<organism evidence="1">
    <name type="scientific">hydrothermal vent metagenome</name>
    <dbReference type="NCBI Taxonomy" id="652676"/>
    <lineage>
        <taxon>unclassified sequences</taxon>
        <taxon>metagenomes</taxon>
        <taxon>ecological metagenomes</taxon>
    </lineage>
</organism>
<dbReference type="CDD" id="cd24050">
    <property type="entry name" value="ASKHA_NBD_ANMK"/>
    <property type="match status" value="1"/>
</dbReference>
<dbReference type="InterPro" id="IPR043129">
    <property type="entry name" value="ATPase_NBD"/>
</dbReference>
<evidence type="ECO:0000313" key="1">
    <source>
        <dbReference type="EMBL" id="SFV50603.1"/>
    </source>
</evidence>
<dbReference type="Pfam" id="PF03702">
    <property type="entry name" value="AnmK"/>
    <property type="match status" value="1"/>
</dbReference>
<dbReference type="EC" id="2.7.1.-" evidence="1"/>
<dbReference type="EMBL" id="FPHF01000011">
    <property type="protein sequence ID" value="SFV50603.1"/>
    <property type="molecule type" value="Genomic_DNA"/>
</dbReference>
<protein>
    <submittedName>
        <fullName evidence="1">Anhydro-N-acetylmuramic acid kinase</fullName>
        <ecNumber evidence="1">2.7.1.-</ecNumber>
    </submittedName>
</protein>
<dbReference type="PANTHER" id="PTHR30605:SF0">
    <property type="entry name" value="ANHYDRO-N-ACETYLMURAMIC ACID KINASE"/>
    <property type="match status" value="1"/>
</dbReference>
<dbReference type="Gene3D" id="3.30.420.40">
    <property type="match status" value="2"/>
</dbReference>
<dbReference type="HAMAP" id="MF_01270">
    <property type="entry name" value="AnhMurNAc_kinase"/>
    <property type="match status" value="1"/>
</dbReference>
<accession>A0A1W1BAU6</accession>
<dbReference type="GO" id="GO:0016301">
    <property type="term" value="F:kinase activity"/>
    <property type="evidence" value="ECO:0007669"/>
    <property type="project" value="UniProtKB-KW"/>
</dbReference>
<dbReference type="GO" id="GO:0016773">
    <property type="term" value="F:phosphotransferase activity, alcohol group as acceptor"/>
    <property type="evidence" value="ECO:0007669"/>
    <property type="project" value="InterPro"/>
</dbReference>
<dbReference type="PANTHER" id="PTHR30605">
    <property type="entry name" value="ANHYDRO-N-ACETYLMURAMIC ACID KINASE"/>
    <property type="match status" value="1"/>
</dbReference>
<dbReference type="AlphaFoldDB" id="A0A1W1BAU6"/>
<dbReference type="SUPFAM" id="SSF53067">
    <property type="entry name" value="Actin-like ATPase domain"/>
    <property type="match status" value="1"/>
</dbReference>
<dbReference type="GO" id="GO:0005524">
    <property type="term" value="F:ATP binding"/>
    <property type="evidence" value="ECO:0007669"/>
    <property type="project" value="InterPro"/>
</dbReference>
<keyword evidence="1" id="KW-0418">Kinase</keyword>